<dbReference type="RefSeq" id="WP_030478373.1">
    <property type="nucleotide sequence ID" value="NZ_FWYC01000004.1"/>
</dbReference>
<protein>
    <submittedName>
        <fullName evidence="2">mRNA interferase RelE/StbE</fullName>
    </submittedName>
</protein>
<dbReference type="eggNOG" id="COG2026">
    <property type="taxonomic scope" value="Bacteria"/>
</dbReference>
<evidence type="ECO:0000256" key="1">
    <source>
        <dbReference type="ARBA" id="ARBA00022649"/>
    </source>
</evidence>
<evidence type="ECO:0000313" key="2">
    <source>
        <dbReference type="EMBL" id="SMC66973.1"/>
    </source>
</evidence>
<keyword evidence="1" id="KW-1277">Toxin-antitoxin system</keyword>
<accession>A0A1W2B1X9</accession>
<proteinExistence type="predicted"/>
<sequence>MAEVLFTDAAIDDLRRLGPDVVPRILKKIQILFDDPEAGHPLGGELTGFRKLVVGRNHWRVVYRIATDGAVEVCEVWCVGVRSDAEVYAEASARVTSMAGEGSTLAKLADVIRRLGRLAGDVVVEEAPPREPVPDWLAQRLVHTAGIPPEQVAALSLEQAVDLWTDFRSAPRPSEPIGD</sequence>
<dbReference type="OrthoDB" id="3692655at2"/>
<keyword evidence="3" id="KW-1185">Reference proteome</keyword>
<dbReference type="Pfam" id="PF05016">
    <property type="entry name" value="ParE_toxin"/>
    <property type="match status" value="1"/>
</dbReference>
<name>A0A1W2B1X9_9PSEU</name>
<dbReference type="STRING" id="40571.SAMN05660733_00969"/>
<dbReference type="EMBL" id="FWYC01000004">
    <property type="protein sequence ID" value="SMC66973.1"/>
    <property type="molecule type" value="Genomic_DNA"/>
</dbReference>
<dbReference type="Gene3D" id="3.30.2310.20">
    <property type="entry name" value="RelE-like"/>
    <property type="match status" value="1"/>
</dbReference>
<reference evidence="3" key="1">
    <citation type="submission" date="2017-04" db="EMBL/GenBank/DDBJ databases">
        <authorList>
            <person name="Varghese N."/>
            <person name="Submissions S."/>
        </authorList>
    </citation>
    <scope>NUCLEOTIDE SEQUENCE [LARGE SCALE GENOMIC DNA]</scope>
    <source>
        <strain evidence="3">DSM 44073</strain>
    </source>
</reference>
<dbReference type="SUPFAM" id="SSF143011">
    <property type="entry name" value="RelE-like"/>
    <property type="match status" value="1"/>
</dbReference>
<dbReference type="InterPro" id="IPR007712">
    <property type="entry name" value="RelE/ParE_toxin"/>
</dbReference>
<gene>
    <name evidence="2" type="ORF">SAMN05660733_00969</name>
</gene>
<dbReference type="InterPro" id="IPR035093">
    <property type="entry name" value="RelE/ParE_toxin_dom_sf"/>
</dbReference>
<dbReference type="AlphaFoldDB" id="A0A1W2B1X9"/>
<organism evidence="2 3">
    <name type="scientific">Lentzea albidocapillata</name>
    <dbReference type="NCBI Taxonomy" id="40571"/>
    <lineage>
        <taxon>Bacteria</taxon>
        <taxon>Bacillati</taxon>
        <taxon>Actinomycetota</taxon>
        <taxon>Actinomycetes</taxon>
        <taxon>Pseudonocardiales</taxon>
        <taxon>Pseudonocardiaceae</taxon>
        <taxon>Lentzea</taxon>
    </lineage>
</organism>
<dbReference type="Proteomes" id="UP000192840">
    <property type="component" value="Unassembled WGS sequence"/>
</dbReference>
<evidence type="ECO:0000313" key="3">
    <source>
        <dbReference type="Proteomes" id="UP000192840"/>
    </source>
</evidence>